<dbReference type="GO" id="GO:0035673">
    <property type="term" value="F:oligopeptide transmembrane transporter activity"/>
    <property type="evidence" value="ECO:0007669"/>
    <property type="project" value="InterPro"/>
</dbReference>
<name>A0A175YRB4_DAUCS</name>
<dbReference type="OMA" id="HICEPED"/>
<feature type="transmembrane region" description="Helical" evidence="7">
    <location>
        <begin position="407"/>
        <end position="430"/>
    </location>
</feature>
<evidence type="ECO:0000256" key="2">
    <source>
        <dbReference type="ARBA" id="ARBA00010276"/>
    </source>
</evidence>
<dbReference type="AlphaFoldDB" id="A0A175YRB4"/>
<accession>A0A175YRB4</accession>
<organism evidence="8">
    <name type="scientific">Daucus carota subsp. sativus</name>
    <name type="common">Carrot</name>
    <dbReference type="NCBI Taxonomy" id="79200"/>
    <lineage>
        <taxon>Eukaryota</taxon>
        <taxon>Viridiplantae</taxon>
        <taxon>Streptophyta</taxon>
        <taxon>Embryophyta</taxon>
        <taxon>Tracheophyta</taxon>
        <taxon>Spermatophyta</taxon>
        <taxon>Magnoliopsida</taxon>
        <taxon>eudicotyledons</taxon>
        <taxon>Gunneridae</taxon>
        <taxon>Pentapetalae</taxon>
        <taxon>asterids</taxon>
        <taxon>campanulids</taxon>
        <taxon>Apiales</taxon>
        <taxon>Apiaceae</taxon>
        <taxon>Apioideae</taxon>
        <taxon>Scandiceae</taxon>
        <taxon>Daucinae</taxon>
        <taxon>Daucus</taxon>
        <taxon>Daucus sect. Daucus</taxon>
    </lineage>
</organism>
<dbReference type="PANTHER" id="PTHR31645:SF76">
    <property type="entry name" value="METAL-NICOTIANAMINE TRANSPORTER YSL8-RELATED"/>
    <property type="match status" value="1"/>
</dbReference>
<feature type="transmembrane region" description="Helical" evidence="7">
    <location>
        <begin position="285"/>
        <end position="315"/>
    </location>
</feature>
<keyword evidence="3" id="KW-0813">Transport</keyword>
<evidence type="ECO:0000256" key="3">
    <source>
        <dbReference type="ARBA" id="ARBA00022448"/>
    </source>
</evidence>
<dbReference type="EMBL" id="LNRQ01000008">
    <property type="protein sequence ID" value="KZM85671.1"/>
    <property type="molecule type" value="Genomic_DNA"/>
</dbReference>
<protein>
    <submittedName>
        <fullName evidence="8">Uncharacterized protein</fullName>
    </submittedName>
</protein>
<dbReference type="NCBIfam" id="TIGR00728">
    <property type="entry name" value="OPT_sfam"/>
    <property type="match status" value="1"/>
</dbReference>
<keyword evidence="6 7" id="KW-0472">Membrane</keyword>
<dbReference type="InterPro" id="IPR004813">
    <property type="entry name" value="OPT"/>
</dbReference>
<evidence type="ECO:0000256" key="1">
    <source>
        <dbReference type="ARBA" id="ARBA00004141"/>
    </source>
</evidence>
<keyword evidence="4 7" id="KW-0812">Transmembrane</keyword>
<feature type="transmembrane region" description="Helical" evidence="7">
    <location>
        <begin position="129"/>
        <end position="153"/>
    </location>
</feature>
<evidence type="ECO:0000256" key="6">
    <source>
        <dbReference type="ARBA" id="ARBA00023136"/>
    </source>
</evidence>
<evidence type="ECO:0000256" key="7">
    <source>
        <dbReference type="SAM" id="Phobius"/>
    </source>
</evidence>
<evidence type="ECO:0000313" key="8">
    <source>
        <dbReference type="EMBL" id="KZM85671.1"/>
    </source>
</evidence>
<reference evidence="8" key="1">
    <citation type="journal article" date="2016" name="Nat. Genet.">
        <title>A high-quality carrot genome assembly provides new insights into carotenoid accumulation and asterid genome evolution.</title>
        <authorList>
            <person name="Iorizzo M."/>
            <person name="Ellison S."/>
            <person name="Senalik D."/>
            <person name="Zeng P."/>
            <person name="Satapoomin P."/>
            <person name="Huang J."/>
            <person name="Bowman M."/>
            <person name="Iovene M."/>
            <person name="Sanseverino W."/>
            <person name="Cavagnaro P."/>
            <person name="Yildiz M."/>
            <person name="Macko-Podgorni A."/>
            <person name="Moranska E."/>
            <person name="Grzebelus E."/>
            <person name="Grzebelus D."/>
            <person name="Ashrafi H."/>
            <person name="Zheng Z."/>
            <person name="Cheng S."/>
            <person name="Spooner D."/>
            <person name="Van Deynze A."/>
            <person name="Simon P."/>
        </authorList>
    </citation>
    <scope>NUCLEOTIDE SEQUENCE [LARGE SCALE GENOMIC DNA]</scope>
    <source>
        <tissue evidence="8">Leaf</tissue>
    </source>
</reference>
<comment type="subcellular location">
    <subcellularLocation>
        <location evidence="1">Membrane</location>
        <topology evidence="1">Multi-pass membrane protein</topology>
    </subcellularLocation>
</comment>
<feature type="transmembrane region" description="Helical" evidence="7">
    <location>
        <begin position="61"/>
        <end position="83"/>
    </location>
</feature>
<sequence length="455" mass="51011">MNSIRDDDAMENGCSNENRHICEPEDQVAQVKNEVEDEKKEVESIEMIFIDKEVPSWKNQLTFRAFVVSFVLGTLLSLVVMKLHMTTGMIPSLNISAGLLGFLFGKTWTKFLEKPGTSKKPFTRQEYTMVQTCVVATCGIAFSGGFGSYMFAMSEVTSKQSMGTNDPQNTKNLSLGWIIGFLFTVSFIGLFSLLHFRKIMIIDYKLVYPSGTATAHLINSFYTPKGAKLARKQVKVLSKFLSFSFLWGCFQWFYTAGSNCGIASFPSLGFEAYNNRFYFNFSRTYVGVGMICSYITNISLLVGAIFSWGVMWPLIRTKEGGWYESGLPSDSLQGIHGYRVFITIAVILGDGLYNFFKVSSKNITGLACQLRNKSSANILPVADASPEEKVSSFDDKRRTQFFLKDQIPSWFALGGYVIIASISTAILPQIFHQLKWYYVLIIHVFAPVLAFSNAC</sequence>
<feature type="transmembrane region" description="Helical" evidence="7">
    <location>
        <begin position="436"/>
        <end position="454"/>
    </location>
</feature>
<dbReference type="GO" id="GO:0016020">
    <property type="term" value="C:membrane"/>
    <property type="evidence" value="ECO:0007669"/>
    <property type="project" value="UniProtKB-SubCell"/>
</dbReference>
<gene>
    <name evidence="8" type="ORF">DCAR_026907</name>
</gene>
<dbReference type="Gramene" id="KZM85671">
    <property type="protein sequence ID" value="KZM85671"/>
    <property type="gene ID" value="DCAR_026907"/>
</dbReference>
<dbReference type="STRING" id="79200.A0A175YRB4"/>
<evidence type="ECO:0000256" key="5">
    <source>
        <dbReference type="ARBA" id="ARBA00022989"/>
    </source>
</evidence>
<feature type="transmembrane region" description="Helical" evidence="7">
    <location>
        <begin position="173"/>
        <end position="196"/>
    </location>
</feature>
<comment type="caution">
    <text evidence="8">The sequence shown here is derived from an EMBL/GenBank/DDBJ whole genome shotgun (WGS) entry which is preliminary data.</text>
</comment>
<dbReference type="PANTHER" id="PTHR31645">
    <property type="entry name" value="OLIGOPEPTIDE TRANSPORTER YGL114W-RELATED"/>
    <property type="match status" value="1"/>
</dbReference>
<evidence type="ECO:0000256" key="4">
    <source>
        <dbReference type="ARBA" id="ARBA00022692"/>
    </source>
</evidence>
<comment type="similarity">
    <text evidence="2">Belongs to the YSL (TC 2.A.67.2) family.</text>
</comment>
<keyword evidence="5 7" id="KW-1133">Transmembrane helix</keyword>
<proteinExistence type="inferred from homology"/>
<feature type="transmembrane region" description="Helical" evidence="7">
    <location>
        <begin position="335"/>
        <end position="356"/>
    </location>
</feature>
<dbReference type="Pfam" id="PF03169">
    <property type="entry name" value="OPT"/>
    <property type="match status" value="1"/>
</dbReference>
<dbReference type="InterPro" id="IPR045035">
    <property type="entry name" value="YSL-like"/>
</dbReference>
<feature type="transmembrane region" description="Helical" evidence="7">
    <location>
        <begin position="89"/>
        <end position="108"/>
    </location>
</feature>